<dbReference type="HOGENOM" id="CLU_046057_0_1_1"/>
<dbReference type="Pfam" id="PF22932">
    <property type="entry name" value="Ubiq_DUF_assoc"/>
    <property type="match status" value="1"/>
</dbReference>
<dbReference type="InterPro" id="IPR007679">
    <property type="entry name" value="DUF569"/>
</dbReference>
<dbReference type="OMA" id="WRREPRA"/>
<sequence>MEQLVDGQHVALQSAFYGTYIYADEDGRGVSLHPRRSSPNAAWVVHLLLDGGSPHVLLYGVSYGSYLAATTMPAPSGLRGSLVRQHCFDRPEDQSVRWEPVRAGSGDVLLRSLSGGYLRASDTVATVHDNDRCGWWRPSPREISCRGFQILRAHLSAKGRAPFKLQPPWRREPRADIGHIARAIRFVRAERESPDGTFPHVAWACFEFTGRSLFNLRIELARRLNFAVVSDVIICVRAGFFGRLTPLVTDLPPNNVIMEIIVVTAGTIAANELRFPNVGAV</sequence>
<evidence type="ECO:0000259" key="2">
    <source>
        <dbReference type="Pfam" id="PF22932"/>
    </source>
</evidence>
<organism evidence="3">
    <name type="scientific">Oryza punctata</name>
    <name type="common">Red rice</name>
    <dbReference type="NCBI Taxonomy" id="4537"/>
    <lineage>
        <taxon>Eukaryota</taxon>
        <taxon>Viridiplantae</taxon>
        <taxon>Streptophyta</taxon>
        <taxon>Embryophyta</taxon>
        <taxon>Tracheophyta</taxon>
        <taxon>Spermatophyta</taxon>
        <taxon>Magnoliopsida</taxon>
        <taxon>Liliopsida</taxon>
        <taxon>Poales</taxon>
        <taxon>Poaceae</taxon>
        <taxon>BOP clade</taxon>
        <taxon>Oryzoideae</taxon>
        <taxon>Oryzeae</taxon>
        <taxon>Oryzinae</taxon>
        <taxon>Oryza</taxon>
    </lineage>
</organism>
<dbReference type="CDD" id="cd23340">
    <property type="entry name" value="beta-trefoil_FSCN_ACP-like"/>
    <property type="match status" value="1"/>
</dbReference>
<dbReference type="Proteomes" id="UP000026962">
    <property type="component" value="Chromosome 6"/>
</dbReference>
<dbReference type="Pfam" id="PF04601">
    <property type="entry name" value="DUF569"/>
    <property type="match status" value="1"/>
</dbReference>
<dbReference type="PANTHER" id="PTHR31205:SF94">
    <property type="entry name" value="OS06G0161900 PROTEIN"/>
    <property type="match status" value="1"/>
</dbReference>
<evidence type="ECO:0000313" key="4">
    <source>
        <dbReference type="Proteomes" id="UP000026962"/>
    </source>
</evidence>
<dbReference type="STRING" id="4537.A0A0E0L879"/>
<reference evidence="3" key="2">
    <citation type="submission" date="2018-05" db="EMBL/GenBank/DDBJ databases">
        <title>OpunRS2 (Oryza punctata Reference Sequence Version 2).</title>
        <authorList>
            <person name="Zhang J."/>
            <person name="Kudrna D."/>
            <person name="Lee S."/>
            <person name="Talag J."/>
            <person name="Welchert J."/>
            <person name="Wing R.A."/>
        </authorList>
    </citation>
    <scope>NUCLEOTIDE SEQUENCE [LARGE SCALE GENOMIC DNA]</scope>
</reference>
<dbReference type="InterPro" id="IPR054726">
    <property type="entry name" value="Ubiq_DUF569-assoc"/>
</dbReference>
<proteinExistence type="predicted"/>
<evidence type="ECO:0000259" key="1">
    <source>
        <dbReference type="Pfam" id="PF04601"/>
    </source>
</evidence>
<dbReference type="Gramene" id="OPUNC06G03910.1">
    <property type="protein sequence ID" value="OPUNC06G03910.1"/>
    <property type="gene ID" value="OPUNC06G03910"/>
</dbReference>
<dbReference type="EnsemblPlants" id="OPUNC06G03910.1">
    <property type="protein sequence ID" value="OPUNC06G03910.1"/>
    <property type="gene ID" value="OPUNC06G03910"/>
</dbReference>
<protein>
    <submittedName>
        <fullName evidence="3">Uncharacterized protein</fullName>
    </submittedName>
</protein>
<feature type="domain" description="DUF569" evidence="2">
    <location>
        <begin position="181"/>
        <end position="263"/>
    </location>
</feature>
<accession>A0A0E0L879</accession>
<keyword evidence="4" id="KW-1185">Reference proteome</keyword>
<feature type="domain" description="DUF569" evidence="1">
    <location>
        <begin position="1"/>
        <end position="122"/>
    </location>
</feature>
<evidence type="ECO:0000313" key="3">
    <source>
        <dbReference type="EnsemblPlants" id="OPUNC06G03910.1"/>
    </source>
</evidence>
<dbReference type="AlphaFoldDB" id="A0A0E0L879"/>
<name>A0A0E0L879_ORYPU</name>
<dbReference type="SUPFAM" id="SSF50405">
    <property type="entry name" value="Actin-crosslinking proteins"/>
    <property type="match status" value="1"/>
</dbReference>
<dbReference type="InterPro" id="IPR008999">
    <property type="entry name" value="Actin-crosslinking"/>
</dbReference>
<reference evidence="3" key="1">
    <citation type="submission" date="2015-04" db="UniProtKB">
        <authorList>
            <consortium name="EnsemblPlants"/>
        </authorList>
    </citation>
    <scope>IDENTIFICATION</scope>
</reference>
<dbReference type="eggNOG" id="ENOG502R7I2">
    <property type="taxonomic scope" value="Eukaryota"/>
</dbReference>
<dbReference type="PANTHER" id="PTHR31205">
    <property type="entry name" value="ACTIN CROSS-LINKING PROTEIN (DUF569)"/>
    <property type="match status" value="1"/>
</dbReference>